<name>A0A6L6PMJ8_9BURK</name>
<proteinExistence type="predicted"/>
<dbReference type="AlphaFoldDB" id="A0A6L6PMJ8"/>
<evidence type="ECO:0000313" key="3">
    <source>
        <dbReference type="Proteomes" id="UP000475582"/>
    </source>
</evidence>
<protein>
    <submittedName>
        <fullName evidence="2">Uncharacterized protein</fullName>
    </submittedName>
</protein>
<dbReference type="Proteomes" id="UP000475582">
    <property type="component" value="Unassembled WGS sequence"/>
</dbReference>
<evidence type="ECO:0000313" key="2">
    <source>
        <dbReference type="EMBL" id="MTV39949.1"/>
    </source>
</evidence>
<sequence>MRKNQRRYDTKSEAKVQEVRNMMKAFGSTAAKCFGEQDFLDPDLVKIALSSRHERRQRLRRATDRSTGAELIPLYR</sequence>
<reference evidence="2 3" key="1">
    <citation type="submission" date="2019-11" db="EMBL/GenBank/DDBJ databases">
        <title>Type strains purchased from KCTC, JCM and DSMZ.</title>
        <authorList>
            <person name="Lu H."/>
        </authorList>
    </citation>
    <scope>NUCLEOTIDE SEQUENCE [LARGE SCALE GENOMIC DNA]</scope>
    <source>
        <strain evidence="2 3">KCTC 22382</strain>
    </source>
</reference>
<evidence type="ECO:0000256" key="1">
    <source>
        <dbReference type="SAM" id="MobiDB-lite"/>
    </source>
</evidence>
<organism evidence="2 3">
    <name type="scientific">Duganella radicis</name>
    <dbReference type="NCBI Taxonomy" id="551988"/>
    <lineage>
        <taxon>Bacteria</taxon>
        <taxon>Pseudomonadati</taxon>
        <taxon>Pseudomonadota</taxon>
        <taxon>Betaproteobacteria</taxon>
        <taxon>Burkholderiales</taxon>
        <taxon>Oxalobacteraceae</taxon>
        <taxon>Telluria group</taxon>
        <taxon>Duganella</taxon>
    </lineage>
</organism>
<keyword evidence="3" id="KW-1185">Reference proteome</keyword>
<comment type="caution">
    <text evidence="2">The sequence shown here is derived from an EMBL/GenBank/DDBJ whole genome shotgun (WGS) entry which is preliminary data.</text>
</comment>
<dbReference type="EMBL" id="WNKY01000026">
    <property type="protein sequence ID" value="MTV39949.1"/>
    <property type="molecule type" value="Genomic_DNA"/>
</dbReference>
<gene>
    <name evidence="2" type="ORF">GM676_20500</name>
</gene>
<feature type="region of interest" description="Disordered" evidence="1">
    <location>
        <begin position="52"/>
        <end position="76"/>
    </location>
</feature>
<dbReference type="RefSeq" id="WP_155465746.1">
    <property type="nucleotide sequence ID" value="NZ_WNKY01000026.1"/>
</dbReference>
<accession>A0A6L6PMJ8</accession>